<evidence type="ECO:0000313" key="2">
    <source>
        <dbReference type="RefSeq" id="XP_073764019.1"/>
    </source>
</evidence>
<accession>A0AC58G2Q2</accession>
<proteinExistence type="predicted"/>
<gene>
    <name evidence="2" type="primary">LOC137495351</name>
</gene>
<sequence>MKFALRVCVFLLMARASVCADITVTAAEGGEAVINCPYGEGYETSYKYFYKGPYRESTLMLKSDGGQSPVFSGRFTLKDDHKARLFTVTIRDLQMSDAGEYTCTAGWGDSRSVKLNVIRAPKKPKPVQISTSTIHPNTNSRTDHNSTVTQNESVTMATRTGNTTAEPNEATTSMSHTDLGSVAGGLGSVLLVLLLCSGTFLILKKRKRKCETALPLQNVQQNTETDCMYEEILNSDVIIAAEPSSNQTPASDPNTRPENAVYATVTKQRSDSVPGHTHSANRMSDTVSDYYGNITSSQQTLNNRTETIYATADLPPKISNNEGLIYSVISHK</sequence>
<organism evidence="1 2">
    <name type="scientific">Danio rerio</name>
    <name type="common">Zebrafish</name>
    <name type="synonym">Brachydanio rerio</name>
    <dbReference type="NCBI Taxonomy" id="7955"/>
    <lineage>
        <taxon>Eukaryota</taxon>
        <taxon>Metazoa</taxon>
        <taxon>Chordata</taxon>
        <taxon>Craniata</taxon>
        <taxon>Vertebrata</taxon>
        <taxon>Euteleostomi</taxon>
        <taxon>Actinopterygii</taxon>
        <taxon>Neopterygii</taxon>
        <taxon>Teleostei</taxon>
        <taxon>Ostariophysi</taxon>
        <taxon>Cypriniformes</taxon>
        <taxon>Danionidae</taxon>
        <taxon>Danioninae</taxon>
        <taxon>Danio</taxon>
    </lineage>
</organism>
<keyword evidence="1" id="KW-1185">Reference proteome</keyword>
<dbReference type="Proteomes" id="UP000000437">
    <property type="component" value="Chromosome 1"/>
</dbReference>
<reference evidence="2" key="1">
    <citation type="submission" date="2025-08" db="UniProtKB">
        <authorList>
            <consortium name="RefSeq"/>
        </authorList>
    </citation>
    <scope>IDENTIFICATION</scope>
    <source>
        <strain evidence="2">Tuebingen</strain>
        <tissue evidence="2">Fibroblasts and whole tissue</tissue>
    </source>
</reference>
<name>A0AC58G2Q2_DANRE</name>
<dbReference type="RefSeq" id="XP_073764019.1">
    <property type="nucleotide sequence ID" value="XM_073907918.1"/>
</dbReference>
<evidence type="ECO:0000313" key="1">
    <source>
        <dbReference type="Proteomes" id="UP000000437"/>
    </source>
</evidence>
<protein>
    <submittedName>
        <fullName evidence="2">Uncharacterized protein isoform X2</fullName>
    </submittedName>
</protein>